<reference evidence="3 4" key="1">
    <citation type="journal article" date="2023" name="Hortic Res">
        <title>Pangenome of water caltrop reveals structural variations and asymmetric subgenome divergence after allopolyploidization.</title>
        <authorList>
            <person name="Zhang X."/>
            <person name="Chen Y."/>
            <person name="Wang L."/>
            <person name="Yuan Y."/>
            <person name="Fang M."/>
            <person name="Shi L."/>
            <person name="Lu R."/>
            <person name="Comes H.P."/>
            <person name="Ma Y."/>
            <person name="Chen Y."/>
            <person name="Huang G."/>
            <person name="Zhou Y."/>
            <person name="Zheng Z."/>
            <person name="Qiu Y."/>
        </authorList>
    </citation>
    <scope>NUCLEOTIDE SEQUENCE [LARGE SCALE GENOMIC DNA]</scope>
    <source>
        <tissue evidence="3">Roots</tissue>
    </source>
</reference>
<sequence length="95" mass="10740">MDFCRNHRVSGTETAVVQIQDRRPAALDLNRSSAIANEQAARQRDRCSPVVVYLQSPKVVHVRPEEFMEMVQQLTGNRSARYSNSESFGSPASFR</sequence>
<dbReference type="InterPro" id="IPR008889">
    <property type="entry name" value="VQ"/>
</dbReference>
<dbReference type="Pfam" id="PF05678">
    <property type="entry name" value="VQ"/>
    <property type="match status" value="1"/>
</dbReference>
<evidence type="ECO:0000313" key="4">
    <source>
        <dbReference type="Proteomes" id="UP001345219"/>
    </source>
</evidence>
<dbReference type="PANTHER" id="PTHR33143:SF63">
    <property type="entry name" value="F16F4.1 PROTEIN"/>
    <property type="match status" value="1"/>
</dbReference>
<dbReference type="EMBL" id="JAXIOK010000002">
    <property type="protein sequence ID" value="KAK4777519.1"/>
    <property type="molecule type" value="Genomic_DNA"/>
</dbReference>
<keyword evidence="4" id="KW-1185">Reference proteome</keyword>
<dbReference type="PANTHER" id="PTHR33143">
    <property type="entry name" value="F16F4.1 PROTEIN-RELATED"/>
    <property type="match status" value="1"/>
</dbReference>
<feature type="region of interest" description="Disordered" evidence="1">
    <location>
        <begin position="76"/>
        <end position="95"/>
    </location>
</feature>
<evidence type="ECO:0000256" key="1">
    <source>
        <dbReference type="SAM" id="MobiDB-lite"/>
    </source>
</evidence>
<feature type="domain" description="VQ" evidence="2">
    <location>
        <begin position="56"/>
        <end position="79"/>
    </location>
</feature>
<dbReference type="InterPro" id="IPR039607">
    <property type="entry name" value="VQ_8/17/18/20/21/25"/>
</dbReference>
<organism evidence="3 4">
    <name type="scientific">Trapa incisa</name>
    <dbReference type="NCBI Taxonomy" id="236973"/>
    <lineage>
        <taxon>Eukaryota</taxon>
        <taxon>Viridiplantae</taxon>
        <taxon>Streptophyta</taxon>
        <taxon>Embryophyta</taxon>
        <taxon>Tracheophyta</taxon>
        <taxon>Spermatophyta</taxon>
        <taxon>Magnoliopsida</taxon>
        <taxon>eudicotyledons</taxon>
        <taxon>Gunneridae</taxon>
        <taxon>Pentapetalae</taxon>
        <taxon>rosids</taxon>
        <taxon>malvids</taxon>
        <taxon>Myrtales</taxon>
        <taxon>Lythraceae</taxon>
        <taxon>Trapa</taxon>
    </lineage>
</organism>
<evidence type="ECO:0000259" key="2">
    <source>
        <dbReference type="Pfam" id="PF05678"/>
    </source>
</evidence>
<accession>A0AAN7L487</accession>
<proteinExistence type="predicted"/>
<dbReference type="Proteomes" id="UP001345219">
    <property type="component" value="Chromosome 14"/>
</dbReference>
<dbReference type="GO" id="GO:0005634">
    <property type="term" value="C:nucleus"/>
    <property type="evidence" value="ECO:0007669"/>
    <property type="project" value="TreeGrafter"/>
</dbReference>
<gene>
    <name evidence="3" type="ORF">SAY87_017706</name>
</gene>
<name>A0AAN7L487_9MYRT</name>
<comment type="caution">
    <text evidence="3">The sequence shown here is derived from an EMBL/GenBank/DDBJ whole genome shotgun (WGS) entry which is preliminary data.</text>
</comment>
<evidence type="ECO:0000313" key="3">
    <source>
        <dbReference type="EMBL" id="KAK4777519.1"/>
    </source>
</evidence>
<protein>
    <recommendedName>
        <fullName evidence="2">VQ domain-containing protein</fullName>
    </recommendedName>
</protein>
<dbReference type="AlphaFoldDB" id="A0AAN7L487"/>